<dbReference type="EMBL" id="JARKIE010000141">
    <property type="protein sequence ID" value="KAJ7677170.1"/>
    <property type="molecule type" value="Genomic_DNA"/>
</dbReference>
<dbReference type="AlphaFoldDB" id="A0AAD7D728"/>
<accession>A0AAD7D728</accession>
<reference evidence="1" key="1">
    <citation type="submission" date="2023-03" db="EMBL/GenBank/DDBJ databases">
        <title>Massive genome expansion in bonnet fungi (Mycena s.s.) driven by repeated elements and novel gene families across ecological guilds.</title>
        <authorList>
            <consortium name="Lawrence Berkeley National Laboratory"/>
            <person name="Harder C.B."/>
            <person name="Miyauchi S."/>
            <person name="Viragh M."/>
            <person name="Kuo A."/>
            <person name="Thoen E."/>
            <person name="Andreopoulos B."/>
            <person name="Lu D."/>
            <person name="Skrede I."/>
            <person name="Drula E."/>
            <person name="Henrissat B."/>
            <person name="Morin E."/>
            <person name="Kohler A."/>
            <person name="Barry K."/>
            <person name="LaButti K."/>
            <person name="Morin E."/>
            <person name="Salamov A."/>
            <person name="Lipzen A."/>
            <person name="Mereny Z."/>
            <person name="Hegedus B."/>
            <person name="Baldrian P."/>
            <person name="Stursova M."/>
            <person name="Weitz H."/>
            <person name="Taylor A."/>
            <person name="Grigoriev I.V."/>
            <person name="Nagy L.G."/>
            <person name="Martin F."/>
            <person name="Kauserud H."/>
        </authorList>
    </citation>
    <scope>NUCLEOTIDE SEQUENCE</scope>
    <source>
        <strain evidence="1">CBHHK067</strain>
    </source>
</reference>
<protein>
    <recommendedName>
        <fullName evidence="3">C3H1-type domain-containing protein</fullName>
    </recommendedName>
</protein>
<dbReference type="Proteomes" id="UP001221757">
    <property type="component" value="Unassembled WGS sequence"/>
</dbReference>
<keyword evidence="2" id="KW-1185">Reference proteome</keyword>
<name>A0AAD7D728_MYCRO</name>
<comment type="caution">
    <text evidence="1">The sequence shown here is derived from an EMBL/GenBank/DDBJ whole genome shotgun (WGS) entry which is preliminary data.</text>
</comment>
<evidence type="ECO:0008006" key="3">
    <source>
        <dbReference type="Google" id="ProtNLM"/>
    </source>
</evidence>
<proteinExistence type="predicted"/>
<organism evidence="1 2">
    <name type="scientific">Mycena rosella</name>
    <name type="common">Pink bonnet</name>
    <name type="synonym">Agaricus rosellus</name>
    <dbReference type="NCBI Taxonomy" id="1033263"/>
    <lineage>
        <taxon>Eukaryota</taxon>
        <taxon>Fungi</taxon>
        <taxon>Dikarya</taxon>
        <taxon>Basidiomycota</taxon>
        <taxon>Agaricomycotina</taxon>
        <taxon>Agaricomycetes</taxon>
        <taxon>Agaricomycetidae</taxon>
        <taxon>Agaricales</taxon>
        <taxon>Marasmiineae</taxon>
        <taxon>Mycenaceae</taxon>
        <taxon>Mycena</taxon>
    </lineage>
</organism>
<sequence length="262" mass="28304">MSSQKRRVLVAFEEDDAGRDQKRQRKIAVSIDNTATNADLAREIAATLDQPAVTLEIAGGFELRAQDGIDMIAEDDIVTARSCAVQMDVAVSAPKRESRFVTPSTSTEVTASPEEPTRLQIRFVTAELARVYARGTPKEQSEATNGVLAFDGESVSGNTTLKCIKHEAARVLGWAEANSLELDDGLGICDRDHDNEGACSCPISQEIAQYGLSSTLHCRFTTNGSSCGNQCPYSHAKLPISNAEIDLSDMFSLRRAISCPMS</sequence>
<evidence type="ECO:0000313" key="2">
    <source>
        <dbReference type="Proteomes" id="UP001221757"/>
    </source>
</evidence>
<evidence type="ECO:0000313" key="1">
    <source>
        <dbReference type="EMBL" id="KAJ7677170.1"/>
    </source>
</evidence>
<gene>
    <name evidence="1" type="ORF">B0H17DRAFT_123065</name>
</gene>